<feature type="transmembrane region" description="Helical" evidence="7">
    <location>
        <begin position="248"/>
        <end position="268"/>
    </location>
</feature>
<feature type="transmembrane region" description="Helical" evidence="7">
    <location>
        <begin position="125"/>
        <end position="143"/>
    </location>
</feature>
<dbReference type="Pfam" id="PF07690">
    <property type="entry name" value="MFS_1"/>
    <property type="match status" value="1"/>
</dbReference>
<keyword evidence="9" id="KW-1185">Reference proteome</keyword>
<dbReference type="SUPFAM" id="SSF103473">
    <property type="entry name" value="MFS general substrate transporter"/>
    <property type="match status" value="2"/>
</dbReference>
<proteinExistence type="predicted"/>
<evidence type="ECO:0000256" key="5">
    <source>
        <dbReference type="ARBA" id="ARBA00023136"/>
    </source>
</evidence>
<dbReference type="InterPro" id="IPR036259">
    <property type="entry name" value="MFS_trans_sf"/>
</dbReference>
<dbReference type="AlphaFoldDB" id="M3CYD2"/>
<evidence type="ECO:0000256" key="6">
    <source>
        <dbReference type="SAM" id="MobiDB-lite"/>
    </source>
</evidence>
<sequence>MHTLDPNKLPDDGRNRRNNDDNNINNYENEETPLLSHRASADEATSSEQRLSIPKIIALTCINGGLQVFFSTIMANLAPYLQSLHLSKSSTAAIIISIPLSGAFIGPLIGALSDRLRTRFGRRRPIILLGAIATIFLLLLLAWTEEVMNFLLPNKNNHNNNNDDEDMKTAMKITAILLTFALSISIQPVQACTRALMVDIAPPEEQSRVSAYASRIQGASAIGSFFASSLSLNRFLPSGLGWTQFQCLAVLNALTLGSTVGVTCMFVGEEDGRRKRRGRGNGGEEGRKGKFLRGVMEFFRRLWWTVKDLPEKIAQACKVQVASWMAWFPFLFYNTTYIGELVNVAAEKNPRGAAAAEEGDQLAQAGSIASLCFASVGFFFVLLLPAILPSLSRLFRRRYQQQSHSPTTTIRSNTTASENDLIYLWLFTQPLLGILLLLTLFVKHQWQGTILIALGGLPWSVTQWVPWAVIGFETAKLGFASNSTDHCNNHNHNNHHEDEDEDDDDEEEEEGGGKDSQSGAILGVHNIAISLPQVISGLVSSVTYRIAEEAGSQVPTAWVLASSGFAAFGAAVLARRMVERG</sequence>
<feature type="transmembrane region" description="Helical" evidence="7">
    <location>
        <begin position="368"/>
        <end position="388"/>
    </location>
</feature>
<keyword evidence="5 7" id="KW-0472">Membrane</keyword>
<feature type="region of interest" description="Disordered" evidence="6">
    <location>
        <begin position="488"/>
        <end position="518"/>
    </location>
</feature>
<dbReference type="RefSeq" id="XP_016757208.1">
    <property type="nucleotide sequence ID" value="XM_016902773.1"/>
</dbReference>
<feature type="compositionally biased region" description="Acidic residues" evidence="6">
    <location>
        <begin position="498"/>
        <end position="510"/>
    </location>
</feature>
<feature type="transmembrane region" description="Helical" evidence="7">
    <location>
        <begin position="56"/>
        <end position="78"/>
    </location>
</feature>
<keyword evidence="4 7" id="KW-1133">Transmembrane helix</keyword>
<dbReference type="HOGENOM" id="CLU_018303_1_1_1"/>
<evidence type="ECO:0000256" key="7">
    <source>
        <dbReference type="SAM" id="Phobius"/>
    </source>
</evidence>
<feature type="compositionally biased region" description="Basic and acidic residues" evidence="6">
    <location>
        <begin position="8"/>
        <end position="20"/>
    </location>
</feature>
<evidence type="ECO:0000256" key="3">
    <source>
        <dbReference type="ARBA" id="ARBA00022692"/>
    </source>
</evidence>
<feature type="transmembrane region" description="Helical" evidence="7">
    <location>
        <begin position="449"/>
        <end position="470"/>
    </location>
</feature>
<feature type="transmembrane region" description="Helical" evidence="7">
    <location>
        <begin position="90"/>
        <end position="113"/>
    </location>
</feature>
<evidence type="ECO:0000313" key="9">
    <source>
        <dbReference type="Proteomes" id="UP000016931"/>
    </source>
</evidence>
<dbReference type="Gene3D" id="1.20.1250.20">
    <property type="entry name" value="MFS general substrate transporter like domains"/>
    <property type="match status" value="1"/>
</dbReference>
<organism evidence="8 9">
    <name type="scientific">Sphaerulina musiva (strain SO2202)</name>
    <name type="common">Poplar stem canker fungus</name>
    <name type="synonym">Septoria musiva</name>
    <dbReference type="NCBI Taxonomy" id="692275"/>
    <lineage>
        <taxon>Eukaryota</taxon>
        <taxon>Fungi</taxon>
        <taxon>Dikarya</taxon>
        <taxon>Ascomycota</taxon>
        <taxon>Pezizomycotina</taxon>
        <taxon>Dothideomycetes</taxon>
        <taxon>Dothideomycetidae</taxon>
        <taxon>Mycosphaerellales</taxon>
        <taxon>Mycosphaerellaceae</taxon>
        <taxon>Sphaerulina</taxon>
    </lineage>
</organism>
<dbReference type="PANTHER" id="PTHR19432">
    <property type="entry name" value="SUGAR TRANSPORTER"/>
    <property type="match status" value="1"/>
</dbReference>
<keyword evidence="2" id="KW-0813">Transport</keyword>
<dbReference type="OrthoDB" id="28755at2759"/>
<comment type="subcellular location">
    <subcellularLocation>
        <location evidence="1">Membrane</location>
        <topology evidence="1">Multi-pass membrane protein</topology>
    </subcellularLocation>
</comment>
<accession>M3CYD2</accession>
<dbReference type="GO" id="GO:0008506">
    <property type="term" value="F:sucrose:proton symporter activity"/>
    <property type="evidence" value="ECO:0007669"/>
    <property type="project" value="TreeGrafter"/>
</dbReference>
<reference evidence="8 9" key="1">
    <citation type="journal article" date="2012" name="PLoS Pathog.">
        <title>Diverse lifestyles and strategies of plant pathogenesis encoded in the genomes of eighteen Dothideomycetes fungi.</title>
        <authorList>
            <person name="Ohm R.A."/>
            <person name="Feau N."/>
            <person name="Henrissat B."/>
            <person name="Schoch C.L."/>
            <person name="Horwitz B.A."/>
            <person name="Barry K.W."/>
            <person name="Condon B.J."/>
            <person name="Copeland A.C."/>
            <person name="Dhillon B."/>
            <person name="Glaser F."/>
            <person name="Hesse C.N."/>
            <person name="Kosti I."/>
            <person name="LaButti K."/>
            <person name="Lindquist E.A."/>
            <person name="Lucas S."/>
            <person name="Salamov A.A."/>
            <person name="Bradshaw R.E."/>
            <person name="Ciuffetti L."/>
            <person name="Hamelin R.C."/>
            <person name="Kema G.H.J."/>
            <person name="Lawrence C."/>
            <person name="Scott J.A."/>
            <person name="Spatafora J.W."/>
            <person name="Turgeon B.G."/>
            <person name="de Wit P.J.G.M."/>
            <person name="Zhong S."/>
            <person name="Goodwin S.B."/>
            <person name="Grigoriev I.V."/>
        </authorList>
    </citation>
    <scope>NUCLEOTIDE SEQUENCE [LARGE SCALE GENOMIC DNA]</scope>
    <source>
        <strain evidence="8 9">SO2202</strain>
    </source>
</reference>
<dbReference type="OMA" id="THACCDA"/>
<dbReference type="Proteomes" id="UP000016931">
    <property type="component" value="Unassembled WGS sequence"/>
</dbReference>
<evidence type="ECO:0000256" key="2">
    <source>
        <dbReference type="ARBA" id="ARBA00022448"/>
    </source>
</evidence>
<keyword evidence="3 7" id="KW-0812">Transmembrane</keyword>
<dbReference type="PANTHER" id="PTHR19432:SF35">
    <property type="entry name" value="SOLUTE CARRIER FAMILY 45 MEMBER 3 ISOFORM X1"/>
    <property type="match status" value="1"/>
</dbReference>
<dbReference type="eggNOG" id="KOG0637">
    <property type="taxonomic scope" value="Eukaryota"/>
</dbReference>
<dbReference type="GO" id="GO:0005886">
    <property type="term" value="C:plasma membrane"/>
    <property type="evidence" value="ECO:0007669"/>
    <property type="project" value="TreeGrafter"/>
</dbReference>
<feature type="transmembrane region" description="Helical" evidence="7">
    <location>
        <begin position="557"/>
        <end position="574"/>
    </location>
</feature>
<dbReference type="InterPro" id="IPR011701">
    <property type="entry name" value="MFS"/>
</dbReference>
<feature type="transmembrane region" description="Helical" evidence="7">
    <location>
        <begin position="422"/>
        <end position="442"/>
    </location>
</feature>
<dbReference type="GeneID" id="27899910"/>
<evidence type="ECO:0000256" key="1">
    <source>
        <dbReference type="ARBA" id="ARBA00004141"/>
    </source>
</evidence>
<evidence type="ECO:0000256" key="4">
    <source>
        <dbReference type="ARBA" id="ARBA00022989"/>
    </source>
</evidence>
<gene>
    <name evidence="8" type="ORF">SEPMUDRAFT_136396</name>
</gene>
<feature type="region of interest" description="Disordered" evidence="6">
    <location>
        <begin position="1"/>
        <end position="41"/>
    </location>
</feature>
<evidence type="ECO:0000313" key="8">
    <source>
        <dbReference type="EMBL" id="EMF09087.1"/>
    </source>
</evidence>
<protein>
    <submittedName>
        <fullName evidence="8">MFS general substrate transporter</fullName>
    </submittedName>
</protein>
<dbReference type="EMBL" id="KB456270">
    <property type="protein sequence ID" value="EMF09087.1"/>
    <property type="molecule type" value="Genomic_DNA"/>
</dbReference>
<name>M3CYD2_SPHMS</name>